<dbReference type="EMBL" id="AVOT02082538">
    <property type="protein sequence ID" value="MBW0568395.1"/>
    <property type="molecule type" value="Genomic_DNA"/>
</dbReference>
<gene>
    <name evidence="1" type="ORF">O181_108110</name>
</gene>
<feature type="non-terminal residue" evidence="1">
    <location>
        <position position="1"/>
    </location>
</feature>
<name>A0A9Q3JRQ9_9BASI</name>
<accession>A0A9Q3JRQ9</accession>
<organism evidence="1 2">
    <name type="scientific">Austropuccinia psidii MF-1</name>
    <dbReference type="NCBI Taxonomy" id="1389203"/>
    <lineage>
        <taxon>Eukaryota</taxon>
        <taxon>Fungi</taxon>
        <taxon>Dikarya</taxon>
        <taxon>Basidiomycota</taxon>
        <taxon>Pucciniomycotina</taxon>
        <taxon>Pucciniomycetes</taxon>
        <taxon>Pucciniales</taxon>
        <taxon>Sphaerophragmiaceae</taxon>
        <taxon>Austropuccinia</taxon>
    </lineage>
</organism>
<proteinExistence type="predicted"/>
<comment type="caution">
    <text evidence="1">The sequence shown here is derived from an EMBL/GenBank/DDBJ whole genome shotgun (WGS) entry which is preliminary data.</text>
</comment>
<reference evidence="1" key="1">
    <citation type="submission" date="2021-03" db="EMBL/GenBank/DDBJ databases">
        <title>Draft genome sequence of rust myrtle Austropuccinia psidii MF-1, a brazilian biotype.</title>
        <authorList>
            <person name="Quecine M.C."/>
            <person name="Pachon D.M.R."/>
            <person name="Bonatelli M.L."/>
            <person name="Correr F.H."/>
            <person name="Franceschini L.M."/>
            <person name="Leite T.F."/>
            <person name="Margarido G.R.A."/>
            <person name="Almeida C.A."/>
            <person name="Ferrarezi J.A."/>
            <person name="Labate C.A."/>
        </authorList>
    </citation>
    <scope>NUCLEOTIDE SEQUENCE</scope>
    <source>
        <strain evidence="1">MF-1</strain>
    </source>
</reference>
<keyword evidence="2" id="KW-1185">Reference proteome</keyword>
<dbReference type="AlphaFoldDB" id="A0A9Q3JRQ9"/>
<evidence type="ECO:0000313" key="2">
    <source>
        <dbReference type="Proteomes" id="UP000765509"/>
    </source>
</evidence>
<sequence length="67" mass="7672">SCEQYYVQKIEPAAHAMINKLSKYIQILLLKPPAIFASILDPQFKIKLFTSHESTLARFGLLSHKLQ</sequence>
<evidence type="ECO:0000313" key="1">
    <source>
        <dbReference type="EMBL" id="MBW0568395.1"/>
    </source>
</evidence>
<dbReference type="Proteomes" id="UP000765509">
    <property type="component" value="Unassembled WGS sequence"/>
</dbReference>
<dbReference type="OrthoDB" id="4837779at2759"/>
<protein>
    <submittedName>
        <fullName evidence="1">Uncharacterized protein</fullName>
    </submittedName>
</protein>